<dbReference type="AlphaFoldDB" id="A0A5C0UHJ2"/>
<dbReference type="RefSeq" id="WP_148972320.1">
    <property type="nucleotide sequence ID" value="NZ_CP043314.1"/>
</dbReference>
<accession>A0A5C0UHJ2</accession>
<reference evidence="7 8" key="1">
    <citation type="submission" date="2019-08" db="EMBL/GenBank/DDBJ databases">
        <title>Highly reduced genomes of protist endosymbionts show evolutionary convergence.</title>
        <authorList>
            <person name="George E."/>
            <person name="Husnik F."/>
            <person name="Tashyreva D."/>
            <person name="Prokopchuk G."/>
            <person name="Horak A."/>
            <person name="Kwong W.K."/>
            <person name="Lukes J."/>
            <person name="Keeling P.J."/>
        </authorList>
    </citation>
    <scope>NUCLEOTIDE SEQUENCE [LARGE SCALE GENOMIC DNA]</scope>
    <source>
        <strain evidence="7">1604HC</strain>
    </source>
</reference>
<evidence type="ECO:0000256" key="2">
    <source>
        <dbReference type="ARBA" id="ARBA00005912"/>
    </source>
</evidence>
<feature type="domain" description="Ribosome recycling factor" evidence="6">
    <location>
        <begin position="26"/>
        <end position="188"/>
    </location>
</feature>
<comment type="similarity">
    <text evidence="2">Belongs to the RRF family.</text>
</comment>
<evidence type="ECO:0000256" key="3">
    <source>
        <dbReference type="ARBA" id="ARBA00022490"/>
    </source>
</evidence>
<dbReference type="InterPro" id="IPR036191">
    <property type="entry name" value="RRF_sf"/>
</dbReference>
<dbReference type="InterPro" id="IPR002661">
    <property type="entry name" value="Ribosome_recyc_fac"/>
</dbReference>
<gene>
    <name evidence="7" type="ORF">FZC36_02030</name>
</gene>
<dbReference type="Gene3D" id="1.10.132.20">
    <property type="entry name" value="Ribosome-recycling factor"/>
    <property type="match status" value="1"/>
</dbReference>
<keyword evidence="3" id="KW-0963">Cytoplasm</keyword>
<protein>
    <submittedName>
        <fullName evidence="7">Ribosome recycling factor</fullName>
    </submittedName>
</protein>
<dbReference type="PANTHER" id="PTHR20982:SF3">
    <property type="entry name" value="MITOCHONDRIAL RIBOSOME RECYCLING FACTOR PSEUDO 1"/>
    <property type="match status" value="1"/>
</dbReference>
<dbReference type="FunFam" id="3.30.1360.40:FF:000001">
    <property type="entry name" value="Ribosome-recycling factor"/>
    <property type="match status" value="1"/>
</dbReference>
<evidence type="ECO:0000313" key="7">
    <source>
        <dbReference type="EMBL" id="QEK39197.1"/>
    </source>
</evidence>
<evidence type="ECO:0000259" key="6">
    <source>
        <dbReference type="Pfam" id="PF01765"/>
    </source>
</evidence>
<organism evidence="7 8">
    <name type="scientific">Candidatus Nesciobacter abundans</name>
    <dbReference type="NCBI Taxonomy" id="2601668"/>
    <lineage>
        <taxon>Bacteria</taxon>
        <taxon>Pseudomonadati</taxon>
        <taxon>Pseudomonadota</taxon>
        <taxon>Alphaproteobacteria</taxon>
        <taxon>Holosporales</taxon>
        <taxon>Holosporaceae</taxon>
        <taxon>Candidatus Nesciobacter</taxon>
    </lineage>
</organism>
<evidence type="ECO:0000256" key="1">
    <source>
        <dbReference type="ARBA" id="ARBA00004496"/>
    </source>
</evidence>
<keyword evidence="8" id="KW-1185">Reference proteome</keyword>
<comment type="function">
    <text evidence="5">Responsible for the release of ribosomes from messenger RNA at the termination of protein biosynthesis. May increase the efficiency of translation by recycling ribosomes from one round of translation to another.</text>
</comment>
<name>A0A5C0UHJ2_9PROT</name>
<sequence>MQDLNSIENIEEQMNLECSTVIKKLQDYVSGLRTDVVSPKMLQNVKIKTKNGFLPINALANLSLKDSRTILIEVRNSTDVKDVERSIMDSKLGLNPATAGNSMFLKVPSLTTEDKVRLVKTAKSTCDDFKISLRNVRKSFMDKVKGMKKNKEISEDASKKYQKKIDAILDKFSKNIDSILSEKEKEILGNKK</sequence>
<comment type="subcellular location">
    <subcellularLocation>
        <location evidence="1">Cytoplasm</location>
    </subcellularLocation>
</comment>
<dbReference type="Proteomes" id="UP000324924">
    <property type="component" value="Chromosome"/>
</dbReference>
<evidence type="ECO:0000313" key="8">
    <source>
        <dbReference type="Proteomes" id="UP000324924"/>
    </source>
</evidence>
<proteinExistence type="inferred from homology"/>
<dbReference type="EMBL" id="CP043314">
    <property type="protein sequence ID" value="QEK39197.1"/>
    <property type="molecule type" value="Genomic_DNA"/>
</dbReference>
<evidence type="ECO:0000256" key="5">
    <source>
        <dbReference type="ARBA" id="ARBA00025050"/>
    </source>
</evidence>
<dbReference type="SUPFAM" id="SSF55194">
    <property type="entry name" value="Ribosome recycling factor, RRF"/>
    <property type="match status" value="1"/>
</dbReference>
<dbReference type="GO" id="GO:0006412">
    <property type="term" value="P:translation"/>
    <property type="evidence" value="ECO:0007669"/>
    <property type="project" value="UniProtKB-KW"/>
</dbReference>
<dbReference type="FunFam" id="1.10.132.20:FF:000001">
    <property type="entry name" value="Ribosome-recycling factor"/>
    <property type="match status" value="1"/>
</dbReference>
<dbReference type="KEGG" id="nabu:FZC36_02030"/>
<dbReference type="GO" id="GO:0005737">
    <property type="term" value="C:cytoplasm"/>
    <property type="evidence" value="ECO:0007669"/>
    <property type="project" value="UniProtKB-SubCell"/>
</dbReference>
<keyword evidence="4" id="KW-0648">Protein biosynthesis</keyword>
<evidence type="ECO:0000256" key="4">
    <source>
        <dbReference type="ARBA" id="ARBA00022917"/>
    </source>
</evidence>
<dbReference type="Gene3D" id="3.30.1360.40">
    <property type="match status" value="1"/>
</dbReference>
<dbReference type="OrthoDB" id="9804006at2"/>
<dbReference type="PANTHER" id="PTHR20982">
    <property type="entry name" value="RIBOSOME RECYCLING FACTOR"/>
    <property type="match status" value="1"/>
</dbReference>
<dbReference type="Pfam" id="PF01765">
    <property type="entry name" value="RRF"/>
    <property type="match status" value="1"/>
</dbReference>
<dbReference type="GO" id="GO:0043023">
    <property type="term" value="F:ribosomal large subunit binding"/>
    <property type="evidence" value="ECO:0007669"/>
    <property type="project" value="TreeGrafter"/>
</dbReference>
<dbReference type="InterPro" id="IPR023584">
    <property type="entry name" value="Ribosome_recyc_fac_dom"/>
</dbReference>